<reference evidence="2" key="2">
    <citation type="submission" date="2022-01" db="EMBL/GenBank/DDBJ databases">
        <authorList>
            <person name="Yamashiro T."/>
            <person name="Shiraishi A."/>
            <person name="Satake H."/>
            <person name="Nakayama K."/>
        </authorList>
    </citation>
    <scope>NUCLEOTIDE SEQUENCE</scope>
</reference>
<feature type="compositionally biased region" description="Polar residues" evidence="1">
    <location>
        <begin position="303"/>
        <end position="312"/>
    </location>
</feature>
<evidence type="ECO:0000313" key="2">
    <source>
        <dbReference type="EMBL" id="GJU07146.1"/>
    </source>
</evidence>
<feature type="compositionally biased region" description="Low complexity" evidence="1">
    <location>
        <begin position="186"/>
        <end position="197"/>
    </location>
</feature>
<comment type="caution">
    <text evidence="2">The sequence shown here is derived from an EMBL/GenBank/DDBJ whole genome shotgun (WGS) entry which is preliminary data.</text>
</comment>
<keyword evidence="3" id="KW-1185">Reference proteome</keyword>
<protein>
    <recommendedName>
        <fullName evidence="4">Gag protein</fullName>
    </recommendedName>
</protein>
<feature type="compositionally biased region" description="Polar residues" evidence="1">
    <location>
        <begin position="146"/>
        <end position="161"/>
    </location>
</feature>
<evidence type="ECO:0000256" key="1">
    <source>
        <dbReference type="SAM" id="MobiDB-lite"/>
    </source>
</evidence>
<gene>
    <name evidence="2" type="ORF">Tco_1123576</name>
</gene>
<feature type="region of interest" description="Disordered" evidence="1">
    <location>
        <begin position="298"/>
        <end position="334"/>
    </location>
</feature>
<reference evidence="2" key="1">
    <citation type="journal article" date="2022" name="Int. J. Mol. Sci.">
        <title>Draft Genome of Tanacetum Coccineum: Genomic Comparison of Closely Related Tanacetum-Family Plants.</title>
        <authorList>
            <person name="Yamashiro T."/>
            <person name="Shiraishi A."/>
            <person name="Nakayama K."/>
            <person name="Satake H."/>
        </authorList>
    </citation>
    <scope>NUCLEOTIDE SEQUENCE</scope>
</reference>
<evidence type="ECO:0000313" key="3">
    <source>
        <dbReference type="Proteomes" id="UP001151760"/>
    </source>
</evidence>
<dbReference type="Proteomes" id="UP001151760">
    <property type="component" value="Unassembled WGS sequence"/>
</dbReference>
<proteinExistence type="predicted"/>
<name>A0ABQ5J4U1_9ASTR</name>
<feature type="compositionally biased region" description="Basic and acidic residues" evidence="1">
    <location>
        <begin position="205"/>
        <end position="218"/>
    </location>
</feature>
<dbReference type="EMBL" id="BQNB010021510">
    <property type="protein sequence ID" value="GJU07146.1"/>
    <property type="molecule type" value="Genomic_DNA"/>
</dbReference>
<sequence>MRNTIMEAGGKDRPPMLVPGTRLETYFTVGEDIQKMIDAELEAIQIILTGIDNDIYSTVDVCPNAKEIWKVIERLMHEWQRFVTIVKQSNDLKIVSYHKLFDILKQHPNEVNEIRAERLARNANPLALIATTQQQPVYYPQAKPNYHTQTSSTISHAATQSKVKEIAKAPSPPSESEHKVNIYKPTNNNLRTSSNTRIKNVDNSPRTDKRTRNERQTRLYENQRAVVLRNADQQSELRILFTTRKRFLCKQEEVGVQSSAAQHDWEVILATNEDTGPIYDTEPLEKVHSNYVYNVFANERQHTQQPESTNDTIMGKGDSKYHHTDSSVEYNEEG</sequence>
<feature type="region of interest" description="Disordered" evidence="1">
    <location>
        <begin position="142"/>
        <end position="218"/>
    </location>
</feature>
<feature type="compositionally biased region" description="Basic and acidic residues" evidence="1">
    <location>
        <begin position="317"/>
        <end position="326"/>
    </location>
</feature>
<evidence type="ECO:0008006" key="4">
    <source>
        <dbReference type="Google" id="ProtNLM"/>
    </source>
</evidence>
<organism evidence="2 3">
    <name type="scientific">Tanacetum coccineum</name>
    <dbReference type="NCBI Taxonomy" id="301880"/>
    <lineage>
        <taxon>Eukaryota</taxon>
        <taxon>Viridiplantae</taxon>
        <taxon>Streptophyta</taxon>
        <taxon>Embryophyta</taxon>
        <taxon>Tracheophyta</taxon>
        <taxon>Spermatophyta</taxon>
        <taxon>Magnoliopsida</taxon>
        <taxon>eudicotyledons</taxon>
        <taxon>Gunneridae</taxon>
        <taxon>Pentapetalae</taxon>
        <taxon>asterids</taxon>
        <taxon>campanulids</taxon>
        <taxon>Asterales</taxon>
        <taxon>Asteraceae</taxon>
        <taxon>Asteroideae</taxon>
        <taxon>Anthemideae</taxon>
        <taxon>Anthemidinae</taxon>
        <taxon>Tanacetum</taxon>
    </lineage>
</organism>
<accession>A0ABQ5J4U1</accession>